<comment type="caution">
    <text evidence="1">The sequence shown here is derived from an EMBL/GenBank/DDBJ whole genome shotgun (WGS) entry which is preliminary data.</text>
</comment>
<reference evidence="1 2" key="1">
    <citation type="submission" date="2009-11" db="EMBL/GenBank/DDBJ databases">
        <authorList>
            <person name="Weinstock G."/>
            <person name="Sodergren E."/>
            <person name="Clifton S."/>
            <person name="Fulton L."/>
            <person name="Fulton B."/>
            <person name="Courtney L."/>
            <person name="Fronick C."/>
            <person name="Harrison M."/>
            <person name="Strong C."/>
            <person name="Farmer C."/>
            <person name="Delahaunty K."/>
            <person name="Markovic C."/>
            <person name="Hall O."/>
            <person name="Minx P."/>
            <person name="Tomlinson C."/>
            <person name="Mitreva M."/>
            <person name="Nelson J."/>
            <person name="Hou S."/>
            <person name="Wollam A."/>
            <person name="Pepin K.H."/>
            <person name="Johnson M."/>
            <person name="Bhonagiri V."/>
            <person name="Nash W.E."/>
            <person name="Warren W."/>
            <person name="Chinwalla A."/>
            <person name="Mardis E.R."/>
            <person name="Wilson R.K."/>
        </authorList>
    </citation>
    <scope>NUCLEOTIDE SEQUENCE [LARGE SCALE GENOMIC DNA]</scope>
    <source>
        <strain evidence="1 2">F0302</strain>
    </source>
</reference>
<dbReference type="EMBL" id="ACUZ02000027">
    <property type="protein sequence ID" value="EFB32208.1"/>
    <property type="molecule type" value="Genomic_DNA"/>
</dbReference>
<evidence type="ECO:0000313" key="2">
    <source>
        <dbReference type="Proteomes" id="UP000004079"/>
    </source>
</evidence>
<sequence length="53" mass="6018">MEKTEKSMCTREFGNVLQVVPLGAYFSNRHKRLLAHRSGRNTVATPVLGHKNH</sequence>
<gene>
    <name evidence="1" type="ORF">HMPREF0971_01487</name>
</gene>
<dbReference type="AlphaFoldDB" id="D1QR84"/>
<organism evidence="1 2">
    <name type="scientific">Segatella oris F0302</name>
    <dbReference type="NCBI Taxonomy" id="649760"/>
    <lineage>
        <taxon>Bacteria</taxon>
        <taxon>Pseudomonadati</taxon>
        <taxon>Bacteroidota</taxon>
        <taxon>Bacteroidia</taxon>
        <taxon>Bacteroidales</taxon>
        <taxon>Prevotellaceae</taxon>
        <taxon>Segatella</taxon>
    </lineage>
</organism>
<proteinExistence type="predicted"/>
<dbReference type="HOGENOM" id="CLU_3064810_0_0_10"/>
<protein>
    <submittedName>
        <fullName evidence="1">Uncharacterized protein</fullName>
    </submittedName>
</protein>
<evidence type="ECO:0000313" key="1">
    <source>
        <dbReference type="EMBL" id="EFB32208.1"/>
    </source>
</evidence>
<dbReference type="Proteomes" id="UP000004079">
    <property type="component" value="Unassembled WGS sequence"/>
</dbReference>
<name>D1QR84_9BACT</name>
<accession>D1QR84</accession>